<keyword evidence="1" id="KW-0804">Transcription</keyword>
<dbReference type="PANTHER" id="PTHR34701:SF1">
    <property type="entry name" value="TRANSCRIPTIONAL REGULATOR MRAZ"/>
    <property type="match status" value="1"/>
</dbReference>
<reference evidence="3 4" key="1">
    <citation type="submission" date="2019-11" db="EMBL/GenBank/DDBJ databases">
        <authorList>
            <person name="Zheng R.K."/>
            <person name="Sun C.M."/>
        </authorList>
    </citation>
    <scope>NUCLEOTIDE SEQUENCE [LARGE SCALE GENOMIC DNA]</scope>
    <source>
        <strain evidence="3 4">WC007</strain>
    </source>
</reference>
<sequence length="153" mass="17279">MAIFVGKHSAKVDDKGRLVLPAAFKKAVGEMKLEFVIVEKNRLNNCLDIHTEETWTENVKSFKKKLNPLNPLHDKLLQVYFQNFTRIAVAVNGRINIPSDFMEFAKLEKEVRFVGMFTSIRLNAVGDTKESEMSNEEYLSLLGSIGNVGGDED</sequence>
<proteinExistence type="inferred from homology"/>
<dbReference type="HAMAP" id="MF_01008">
    <property type="entry name" value="MraZ"/>
    <property type="match status" value="1"/>
</dbReference>
<comment type="subunit">
    <text evidence="1">Forms oligomers.</text>
</comment>
<dbReference type="SUPFAM" id="SSF89447">
    <property type="entry name" value="AbrB/MazE/MraZ-like"/>
    <property type="match status" value="1"/>
</dbReference>
<dbReference type="AlphaFoldDB" id="A0A6I6JTB5"/>
<dbReference type="InterPro" id="IPR035644">
    <property type="entry name" value="MraZ_C"/>
</dbReference>
<evidence type="ECO:0000313" key="4">
    <source>
        <dbReference type="Proteomes" id="UP000428260"/>
    </source>
</evidence>
<organism evidence="3 4">
    <name type="scientific">Maribellus comscasis</name>
    <dbReference type="NCBI Taxonomy" id="2681766"/>
    <lineage>
        <taxon>Bacteria</taxon>
        <taxon>Pseudomonadati</taxon>
        <taxon>Bacteroidota</taxon>
        <taxon>Bacteroidia</taxon>
        <taxon>Marinilabiliales</taxon>
        <taxon>Prolixibacteraceae</taxon>
        <taxon>Maribellus</taxon>
    </lineage>
</organism>
<feature type="domain" description="MraZ" evidence="2">
    <location>
        <begin position="3"/>
        <end position="61"/>
    </location>
</feature>
<dbReference type="GO" id="GO:0009295">
    <property type="term" value="C:nucleoid"/>
    <property type="evidence" value="ECO:0007669"/>
    <property type="project" value="UniProtKB-SubCell"/>
</dbReference>
<dbReference type="Proteomes" id="UP000428260">
    <property type="component" value="Chromosome"/>
</dbReference>
<protein>
    <recommendedName>
        <fullName evidence="1">Transcriptional regulator MraZ</fullName>
    </recommendedName>
</protein>
<dbReference type="PANTHER" id="PTHR34701">
    <property type="entry name" value="TRANSCRIPTIONAL REGULATOR MRAZ"/>
    <property type="match status" value="1"/>
</dbReference>
<dbReference type="GO" id="GO:0003700">
    <property type="term" value="F:DNA-binding transcription factor activity"/>
    <property type="evidence" value="ECO:0007669"/>
    <property type="project" value="UniProtKB-UniRule"/>
</dbReference>
<dbReference type="InterPro" id="IPR038619">
    <property type="entry name" value="MraZ_sf"/>
</dbReference>
<dbReference type="GO" id="GO:2000143">
    <property type="term" value="P:negative regulation of DNA-templated transcription initiation"/>
    <property type="evidence" value="ECO:0007669"/>
    <property type="project" value="TreeGrafter"/>
</dbReference>
<dbReference type="Pfam" id="PF02381">
    <property type="entry name" value="MraZ"/>
    <property type="match status" value="2"/>
</dbReference>
<dbReference type="InterPro" id="IPR037914">
    <property type="entry name" value="SpoVT-AbrB_sf"/>
</dbReference>
<dbReference type="InterPro" id="IPR003444">
    <property type="entry name" value="MraZ"/>
</dbReference>
<comment type="subcellular location">
    <subcellularLocation>
        <location evidence="1">Cytoplasm</location>
        <location evidence="1">Nucleoid</location>
    </subcellularLocation>
</comment>
<keyword evidence="1" id="KW-0805">Transcription regulation</keyword>
<accession>A0A6I6JTB5</accession>
<evidence type="ECO:0000259" key="2">
    <source>
        <dbReference type="Pfam" id="PF02381"/>
    </source>
</evidence>
<dbReference type="GO" id="GO:0005737">
    <property type="term" value="C:cytoplasm"/>
    <property type="evidence" value="ECO:0007669"/>
    <property type="project" value="UniProtKB-UniRule"/>
</dbReference>
<feature type="domain" description="MraZ" evidence="2">
    <location>
        <begin position="92"/>
        <end position="120"/>
    </location>
</feature>
<dbReference type="InterPro" id="IPR020603">
    <property type="entry name" value="MraZ_dom"/>
</dbReference>
<dbReference type="Gene3D" id="3.40.1550.20">
    <property type="entry name" value="Transcriptional regulator MraZ domain"/>
    <property type="match status" value="1"/>
</dbReference>
<dbReference type="RefSeq" id="WP_158864453.1">
    <property type="nucleotide sequence ID" value="NZ_CP046401.1"/>
</dbReference>
<evidence type="ECO:0000256" key="1">
    <source>
        <dbReference type="HAMAP-Rule" id="MF_01008"/>
    </source>
</evidence>
<evidence type="ECO:0000313" key="3">
    <source>
        <dbReference type="EMBL" id="QGY43382.1"/>
    </source>
</evidence>
<dbReference type="InterPro" id="IPR035642">
    <property type="entry name" value="MraZ_N"/>
</dbReference>
<keyword evidence="1" id="KW-0238">DNA-binding</keyword>
<dbReference type="CDD" id="cd16320">
    <property type="entry name" value="MraZ_N"/>
    <property type="match status" value="1"/>
</dbReference>
<dbReference type="KEGG" id="mcos:GM418_06830"/>
<keyword evidence="4" id="KW-1185">Reference proteome</keyword>
<name>A0A6I6JTB5_9BACT</name>
<keyword evidence="1" id="KW-0963">Cytoplasm</keyword>
<gene>
    <name evidence="1" type="primary">mraZ</name>
    <name evidence="3" type="ORF">GM418_06830</name>
</gene>
<comment type="similarity">
    <text evidence="1">Belongs to the MraZ family.</text>
</comment>
<dbReference type="GO" id="GO:0000976">
    <property type="term" value="F:transcription cis-regulatory region binding"/>
    <property type="evidence" value="ECO:0007669"/>
    <property type="project" value="TreeGrafter"/>
</dbReference>
<dbReference type="EMBL" id="CP046401">
    <property type="protein sequence ID" value="QGY43382.1"/>
    <property type="molecule type" value="Genomic_DNA"/>
</dbReference>
<dbReference type="CDD" id="cd16321">
    <property type="entry name" value="MraZ_C"/>
    <property type="match status" value="1"/>
</dbReference>